<evidence type="ECO:0000256" key="2">
    <source>
        <dbReference type="SAM" id="MobiDB-lite"/>
    </source>
</evidence>
<dbReference type="PANTHER" id="PTHR15750">
    <property type="entry name" value="VASOHIBIN-1-LIKE ISOFORM X2"/>
    <property type="match status" value="1"/>
</dbReference>
<protein>
    <recommendedName>
        <fullName evidence="5">Vasohibin</fullName>
    </recommendedName>
</protein>
<feature type="active site" evidence="1">
    <location>
        <position position="194"/>
    </location>
</feature>
<reference evidence="3 4" key="1">
    <citation type="submission" date="2018-04" db="EMBL/GenBank/DDBJ databases">
        <title>The genome of golden apple snail Pomacea canaliculata provides insight into stress tolerance and invasive adaptation.</title>
        <authorList>
            <person name="Liu C."/>
            <person name="Liu B."/>
            <person name="Ren Y."/>
            <person name="Zhang Y."/>
            <person name="Wang H."/>
            <person name="Li S."/>
            <person name="Jiang F."/>
            <person name="Yin L."/>
            <person name="Zhang G."/>
            <person name="Qian W."/>
            <person name="Fan W."/>
        </authorList>
    </citation>
    <scope>NUCLEOTIDE SEQUENCE [LARGE SCALE GENOMIC DNA]</scope>
    <source>
        <strain evidence="3">SZHN2017</strain>
        <tissue evidence="3">Muscle</tissue>
    </source>
</reference>
<dbReference type="EMBL" id="PZQS01000008">
    <property type="protein sequence ID" value="PVD25902.1"/>
    <property type="molecule type" value="Genomic_DNA"/>
</dbReference>
<feature type="active site" evidence="1">
    <location>
        <position position="142"/>
    </location>
</feature>
<evidence type="ECO:0000256" key="1">
    <source>
        <dbReference type="PIRSR" id="PIRSR628131-1"/>
    </source>
</evidence>
<evidence type="ECO:0008006" key="5">
    <source>
        <dbReference type="Google" id="ProtNLM"/>
    </source>
</evidence>
<dbReference type="AlphaFoldDB" id="A0A2T7NXK7"/>
<dbReference type="GO" id="GO:0005737">
    <property type="term" value="C:cytoplasm"/>
    <property type="evidence" value="ECO:0007669"/>
    <property type="project" value="InterPro"/>
</dbReference>
<comment type="caution">
    <text evidence="3">The sequence shown here is derived from an EMBL/GenBank/DDBJ whole genome shotgun (WGS) entry which is preliminary data.</text>
</comment>
<dbReference type="OrthoDB" id="9974232at2759"/>
<feature type="compositionally biased region" description="Polar residues" evidence="2">
    <location>
        <begin position="1"/>
        <end position="22"/>
    </location>
</feature>
<dbReference type="Proteomes" id="UP000245119">
    <property type="component" value="Linkage Group LG8"/>
</dbReference>
<gene>
    <name evidence="3" type="ORF">C0Q70_13566</name>
</gene>
<dbReference type="PANTHER" id="PTHR15750:SF2">
    <property type="entry name" value="VASOHIBIN"/>
    <property type="match status" value="1"/>
</dbReference>
<sequence>MHRPTYGNNRDNKQPATATNINSDKDDVHEENGALFWINRSGIPLDKPTWERMWEHVARVHPEGVAMTKKIRNQKDLPEIAVPQAPLTFPSTVPIPERLQRIQKYMSGLEYNHTGTQFFEIKKNPLMECAKEMIREALPIKCLEAVILGIYLTNGMLGLERFPISFKTIFSGTAHHHVVLGVYYGGRYGAIGMSRRDDLMYKTLTFKSLSDLVFDFERSYKNYWHDLVRIKVGMAVSHDQHSYEVINWKALALNLRHMHRKELTRDLEVHSRYMRAKAQSLLLNTYVKNVTPVHESSSAKENLKYGRSVSPIRVARSKSLGVETNVKRPTPCIGDKLVDKDLGYQIGI</sequence>
<feature type="active site" evidence="1">
    <location>
        <position position="177"/>
    </location>
</feature>
<accession>A0A2T7NXK7</accession>
<feature type="region of interest" description="Disordered" evidence="2">
    <location>
        <begin position="1"/>
        <end position="26"/>
    </location>
</feature>
<dbReference type="InterPro" id="IPR028131">
    <property type="entry name" value="VASH1"/>
</dbReference>
<evidence type="ECO:0000313" key="3">
    <source>
        <dbReference type="EMBL" id="PVD25902.1"/>
    </source>
</evidence>
<organism evidence="3 4">
    <name type="scientific">Pomacea canaliculata</name>
    <name type="common">Golden apple snail</name>
    <dbReference type="NCBI Taxonomy" id="400727"/>
    <lineage>
        <taxon>Eukaryota</taxon>
        <taxon>Metazoa</taxon>
        <taxon>Spiralia</taxon>
        <taxon>Lophotrochozoa</taxon>
        <taxon>Mollusca</taxon>
        <taxon>Gastropoda</taxon>
        <taxon>Caenogastropoda</taxon>
        <taxon>Architaenioglossa</taxon>
        <taxon>Ampullarioidea</taxon>
        <taxon>Ampullariidae</taxon>
        <taxon>Pomacea</taxon>
    </lineage>
</organism>
<evidence type="ECO:0000313" key="4">
    <source>
        <dbReference type="Proteomes" id="UP000245119"/>
    </source>
</evidence>
<keyword evidence="4" id="KW-1185">Reference proteome</keyword>
<dbReference type="Pfam" id="PF14822">
    <property type="entry name" value="Vasohibin"/>
    <property type="match status" value="1"/>
</dbReference>
<name>A0A2T7NXK7_POMCA</name>
<proteinExistence type="predicted"/>